<sequence>MDTENPNLDPSLERLHRIVEEIPSGVSEDVLQSTIDQIKNSGEIFDITRDYIISNTKLFLNNFWQDFNVSENIKRLKELEETSNKENAWRPTTGEAPISAKMLRQTKKKLEDEIKSTREKIVEVNAYLQQNMKKLQKQLGEMEAFQFPDVPSLTMEHEH</sequence>
<protein>
    <submittedName>
        <fullName evidence="2">Uncharacterized protein LOC114344990</fullName>
    </submittedName>
</protein>
<dbReference type="RefSeq" id="XP_028151608.1">
    <property type="nucleotide sequence ID" value="XM_028295807.1"/>
</dbReference>
<name>A0A6P7H1M6_DIAVI</name>
<dbReference type="AlphaFoldDB" id="A0A6P7H1M6"/>
<evidence type="ECO:0000256" key="1">
    <source>
        <dbReference type="SAM" id="Coils"/>
    </source>
</evidence>
<proteinExistence type="predicted"/>
<dbReference type="InParanoid" id="A0A6P7H1M6"/>
<reference evidence="2" key="1">
    <citation type="submission" date="2025-08" db="UniProtKB">
        <authorList>
            <consortium name="RefSeq"/>
        </authorList>
    </citation>
    <scope>IDENTIFICATION</scope>
    <source>
        <tissue evidence="2">Whole insect</tissue>
    </source>
</reference>
<evidence type="ECO:0000313" key="2">
    <source>
        <dbReference type="RefSeq" id="XP_028151608.1"/>
    </source>
</evidence>
<feature type="coiled-coil region" evidence="1">
    <location>
        <begin position="100"/>
        <end position="138"/>
    </location>
</feature>
<gene>
    <name evidence="2" type="primary">LOC114344990</name>
</gene>
<accession>A0A6P7H1M6</accession>
<keyword evidence="1" id="KW-0175">Coiled coil</keyword>
<organism evidence="2">
    <name type="scientific">Diabrotica virgifera virgifera</name>
    <name type="common">western corn rootworm</name>
    <dbReference type="NCBI Taxonomy" id="50390"/>
    <lineage>
        <taxon>Eukaryota</taxon>
        <taxon>Metazoa</taxon>
        <taxon>Ecdysozoa</taxon>
        <taxon>Arthropoda</taxon>
        <taxon>Hexapoda</taxon>
        <taxon>Insecta</taxon>
        <taxon>Pterygota</taxon>
        <taxon>Neoptera</taxon>
        <taxon>Endopterygota</taxon>
        <taxon>Coleoptera</taxon>
        <taxon>Polyphaga</taxon>
        <taxon>Cucujiformia</taxon>
        <taxon>Chrysomeloidea</taxon>
        <taxon>Chrysomelidae</taxon>
        <taxon>Galerucinae</taxon>
        <taxon>Diabroticina</taxon>
        <taxon>Diabroticites</taxon>
        <taxon>Diabrotica</taxon>
    </lineage>
</organism>